<dbReference type="OrthoDB" id="1766270at2"/>
<dbReference type="InterPro" id="IPR010982">
    <property type="entry name" value="Lambda_DNA-bd_dom_sf"/>
</dbReference>
<dbReference type="SUPFAM" id="SSF47413">
    <property type="entry name" value="lambda repressor-like DNA-binding domains"/>
    <property type="match status" value="1"/>
</dbReference>
<dbReference type="Proteomes" id="UP000095743">
    <property type="component" value="Chromosome"/>
</dbReference>
<protein>
    <recommendedName>
        <fullName evidence="2">HTH cro/C1-type domain-containing protein</fullName>
    </recommendedName>
</protein>
<dbReference type="SMART" id="SM00530">
    <property type="entry name" value="HTH_XRE"/>
    <property type="match status" value="1"/>
</dbReference>
<dbReference type="PANTHER" id="PTHR46558:SF11">
    <property type="entry name" value="HTH-TYPE TRANSCRIPTIONAL REGULATOR XRE"/>
    <property type="match status" value="1"/>
</dbReference>
<dbReference type="PROSITE" id="PS50943">
    <property type="entry name" value="HTH_CROC1"/>
    <property type="match status" value="1"/>
</dbReference>
<evidence type="ECO:0000256" key="1">
    <source>
        <dbReference type="ARBA" id="ARBA00023125"/>
    </source>
</evidence>
<evidence type="ECO:0000259" key="2">
    <source>
        <dbReference type="PROSITE" id="PS50943"/>
    </source>
</evidence>
<sequence length="129" mass="15060">MANFQNRLRDLRKSLDLSQSELGKKFNLAKSTISQYELGKRAPDSIMLEKLADFFNVTVDYLLGRSEIKNPYAKEEPAESELSCETKSYYILEKHTLPVEAIQQIDEYIEFIKQKYDANGYLRKKDPQK</sequence>
<reference evidence="3 4" key="1">
    <citation type="submission" date="2016-09" db="EMBL/GenBank/DDBJ databases">
        <title>Genomic analysis reveals versatility of anaerobic energy metabolism of Geosporobacter ferrireducens IRF9 of phylum Firmicutes.</title>
        <authorList>
            <person name="Kim S.-J."/>
        </authorList>
    </citation>
    <scope>NUCLEOTIDE SEQUENCE [LARGE SCALE GENOMIC DNA]</scope>
    <source>
        <strain evidence="3 4">IRF9</strain>
    </source>
</reference>
<dbReference type="Pfam" id="PF01381">
    <property type="entry name" value="HTH_3"/>
    <property type="match status" value="1"/>
</dbReference>
<dbReference type="Gene3D" id="1.10.260.40">
    <property type="entry name" value="lambda repressor-like DNA-binding domains"/>
    <property type="match status" value="1"/>
</dbReference>
<proteinExistence type="predicted"/>
<dbReference type="GO" id="GO:0003677">
    <property type="term" value="F:DNA binding"/>
    <property type="evidence" value="ECO:0007669"/>
    <property type="project" value="UniProtKB-KW"/>
</dbReference>
<name>A0A1D8GKW3_9FIRM</name>
<dbReference type="STRING" id="1424294.Gferi_19605"/>
<organism evidence="3 4">
    <name type="scientific">Geosporobacter ferrireducens</name>
    <dbReference type="NCBI Taxonomy" id="1424294"/>
    <lineage>
        <taxon>Bacteria</taxon>
        <taxon>Bacillati</taxon>
        <taxon>Bacillota</taxon>
        <taxon>Clostridia</taxon>
        <taxon>Peptostreptococcales</taxon>
        <taxon>Thermotaleaceae</taxon>
        <taxon>Geosporobacter</taxon>
    </lineage>
</organism>
<dbReference type="AlphaFoldDB" id="A0A1D8GKW3"/>
<keyword evidence="4" id="KW-1185">Reference proteome</keyword>
<dbReference type="PANTHER" id="PTHR46558">
    <property type="entry name" value="TRACRIPTIONAL REGULATORY PROTEIN-RELATED-RELATED"/>
    <property type="match status" value="1"/>
</dbReference>
<dbReference type="RefSeq" id="WP_069979498.1">
    <property type="nucleotide sequence ID" value="NZ_CP017269.1"/>
</dbReference>
<dbReference type="KEGG" id="gfe:Gferi_19605"/>
<keyword evidence="1" id="KW-0238">DNA-binding</keyword>
<accession>A0A1D8GKW3</accession>
<evidence type="ECO:0000313" key="3">
    <source>
        <dbReference type="EMBL" id="AOT71544.1"/>
    </source>
</evidence>
<dbReference type="InterPro" id="IPR001387">
    <property type="entry name" value="Cro/C1-type_HTH"/>
</dbReference>
<feature type="domain" description="HTH cro/C1-type" evidence="2">
    <location>
        <begin position="8"/>
        <end position="62"/>
    </location>
</feature>
<dbReference type="CDD" id="cd00093">
    <property type="entry name" value="HTH_XRE"/>
    <property type="match status" value="1"/>
</dbReference>
<evidence type="ECO:0000313" key="4">
    <source>
        <dbReference type="Proteomes" id="UP000095743"/>
    </source>
</evidence>
<dbReference type="EMBL" id="CP017269">
    <property type="protein sequence ID" value="AOT71544.1"/>
    <property type="molecule type" value="Genomic_DNA"/>
</dbReference>
<gene>
    <name evidence="3" type="ORF">Gferi_19605</name>
</gene>